<feature type="signal peptide" evidence="2">
    <location>
        <begin position="1"/>
        <end position="26"/>
    </location>
</feature>
<dbReference type="PANTHER" id="PTHR30469">
    <property type="entry name" value="MULTIDRUG RESISTANCE PROTEIN MDTA"/>
    <property type="match status" value="1"/>
</dbReference>
<dbReference type="AlphaFoldDB" id="A0A4S3KHZ4"/>
<dbReference type="GO" id="GO:1990281">
    <property type="term" value="C:efflux pump complex"/>
    <property type="evidence" value="ECO:0007669"/>
    <property type="project" value="TreeGrafter"/>
</dbReference>
<proteinExistence type="inferred from homology"/>
<evidence type="ECO:0000313" key="5">
    <source>
        <dbReference type="Proteomes" id="UP000307749"/>
    </source>
</evidence>
<dbReference type="RefSeq" id="WP_081125991.1">
    <property type="nucleotide sequence ID" value="NZ_LDOS01000001.1"/>
</dbReference>
<dbReference type="Gene3D" id="2.40.30.170">
    <property type="match status" value="1"/>
</dbReference>
<comment type="caution">
    <text evidence="4">The sequence shown here is derived from an EMBL/GenBank/DDBJ whole genome shotgun (WGS) entry which is preliminary data.</text>
</comment>
<dbReference type="EMBL" id="MWQO01000050">
    <property type="protein sequence ID" value="THD08345.1"/>
    <property type="molecule type" value="Genomic_DNA"/>
</dbReference>
<evidence type="ECO:0000256" key="2">
    <source>
        <dbReference type="SAM" id="SignalP"/>
    </source>
</evidence>
<dbReference type="PANTHER" id="PTHR30469:SF15">
    <property type="entry name" value="HLYD FAMILY OF SECRETION PROTEINS"/>
    <property type="match status" value="1"/>
</dbReference>
<name>A0A4S3KHZ4_9GAMM</name>
<keyword evidence="5" id="KW-1185">Reference proteome</keyword>
<dbReference type="Pfam" id="PF25917">
    <property type="entry name" value="BSH_RND"/>
    <property type="match status" value="1"/>
</dbReference>
<dbReference type="OrthoDB" id="8794034at2"/>
<evidence type="ECO:0000259" key="3">
    <source>
        <dbReference type="Pfam" id="PF25917"/>
    </source>
</evidence>
<dbReference type="Gene3D" id="2.40.50.100">
    <property type="match status" value="1"/>
</dbReference>
<dbReference type="InterPro" id="IPR058625">
    <property type="entry name" value="MdtA-like_BSH"/>
</dbReference>
<reference evidence="4 5" key="1">
    <citation type="submission" date="2017-02" db="EMBL/GenBank/DDBJ databases">
        <title>Whole genome sequencing of Metallibacterium scheffleri DSM 24874 (T).</title>
        <authorList>
            <person name="Kumar S."/>
            <person name="Patil P."/>
            <person name="Patil P.B."/>
        </authorList>
    </citation>
    <scope>NUCLEOTIDE SEQUENCE [LARGE SCALE GENOMIC DNA]</scope>
    <source>
        <strain evidence="4 5">DSM 24874</strain>
    </source>
</reference>
<dbReference type="STRING" id="993689.GCA_002077135_00569"/>
<gene>
    <name evidence="4" type="ORF">B1806_13255</name>
</gene>
<feature type="domain" description="Multidrug resistance protein MdtA-like barrel-sandwich hybrid" evidence="3">
    <location>
        <begin position="55"/>
        <end position="205"/>
    </location>
</feature>
<dbReference type="Gene3D" id="1.10.287.470">
    <property type="entry name" value="Helix hairpin bin"/>
    <property type="match status" value="1"/>
</dbReference>
<accession>A0A4S3KHZ4</accession>
<dbReference type="GO" id="GO:0015562">
    <property type="term" value="F:efflux transmembrane transporter activity"/>
    <property type="evidence" value="ECO:0007669"/>
    <property type="project" value="TreeGrafter"/>
</dbReference>
<protein>
    <recommendedName>
        <fullName evidence="3">Multidrug resistance protein MdtA-like barrel-sandwich hybrid domain-containing protein</fullName>
    </recommendedName>
</protein>
<organism evidence="4 5">
    <name type="scientific">Metallibacterium scheffleri</name>
    <dbReference type="NCBI Taxonomy" id="993689"/>
    <lineage>
        <taxon>Bacteria</taxon>
        <taxon>Pseudomonadati</taxon>
        <taxon>Pseudomonadota</taxon>
        <taxon>Gammaproteobacteria</taxon>
        <taxon>Lysobacterales</taxon>
        <taxon>Rhodanobacteraceae</taxon>
        <taxon>Metallibacterium</taxon>
    </lineage>
</organism>
<feature type="chain" id="PRO_5020593676" description="Multidrug resistance protein MdtA-like barrel-sandwich hybrid domain-containing protein" evidence="2">
    <location>
        <begin position="27"/>
        <end position="306"/>
    </location>
</feature>
<evidence type="ECO:0000313" key="4">
    <source>
        <dbReference type="EMBL" id="THD08345.1"/>
    </source>
</evidence>
<sequence>MNQAKYLPMVLLLTACAALLLSACGAATGGDPASAPRAYVAIARGQVAVEGGLLQVRAAVPGLVRAVSVATNAKVAAGQTLVQLDDGAARIAVQLARADLAQAHAQQAMLAAGEPAAALRAQRLAAAVAADAASGQELAEARAALGEIKAHAQAAAAAVQAAQARLAAARHQLALYTVHAPVAGYVARRLVQVGARVSPDDAQPLLELLPERPLIVRAELNEAYADKVYPGMRAEVVLDAGGGRSYAAHVLRLGLTYGAVRLGPQHDQPDDARDLECVLQLDAPGLRVGQRVRVQFLPQTARAGAE</sequence>
<keyword evidence="2" id="KW-0732">Signal</keyword>
<dbReference type="SUPFAM" id="SSF111369">
    <property type="entry name" value="HlyD-like secretion proteins"/>
    <property type="match status" value="1"/>
</dbReference>
<comment type="similarity">
    <text evidence="1">Belongs to the membrane fusion protein (MFP) (TC 8.A.1) family.</text>
</comment>
<evidence type="ECO:0000256" key="1">
    <source>
        <dbReference type="ARBA" id="ARBA00009477"/>
    </source>
</evidence>
<dbReference type="PROSITE" id="PS51257">
    <property type="entry name" value="PROKAR_LIPOPROTEIN"/>
    <property type="match status" value="1"/>
</dbReference>
<dbReference type="Proteomes" id="UP000307749">
    <property type="component" value="Unassembled WGS sequence"/>
</dbReference>